<dbReference type="Gene3D" id="2.60.40.1120">
    <property type="entry name" value="Carboxypeptidase-like, regulatory domain"/>
    <property type="match status" value="1"/>
</dbReference>
<sequence>MVPITHGRAQSSTIGVILLAAVFLILATTLGATLVNETTPDDEMLLSTKIDADGTDLRVSHLGGDALPNDELTAVVRAEGNATRLAFAPPDGRFGPGDERTFPDALVANATNEVRLVHEPSGEEIARASLRPTPEPAAEPGAVEGTVVGSGASSLVASGAAFGLRRSVAPVSGATVAVEGVGRVAETTTAAGGAYRIEGIEPGTYELSVSAAGFASASKSVTVRSNETTTADVTLDPLAPAEFAVRIDDVDARVDAGDPVVVNATVENVGDEQGTQRVELSAAGAVVDGEEITLAGGERRRVSLAWQTLPADAGEVELAVASEDDTATTTVEVLDAETDAVAYVDRDGDGSADETFTAAELAFLNGLDGRFVVFEDAEVVGSVGVRADRVVVEEGVTLSATAIELVGTDGVSLGDGSTLDASSDRFVGASAGDVTVRSEGDVDARGVGVTTAARALFGVSAGDIDVSAAGDVDVREGAFDATGRSWFGFADGTIRIASDGGTVAATGAAFDPEPTIESDDE</sequence>
<dbReference type="EMBL" id="NSKC01000008">
    <property type="protein sequence ID" value="PAU82997.1"/>
    <property type="molecule type" value="Genomic_DNA"/>
</dbReference>
<dbReference type="OrthoDB" id="330609at2157"/>
<evidence type="ECO:0000313" key="3">
    <source>
        <dbReference type="Proteomes" id="UP000218083"/>
    </source>
</evidence>
<name>A0A2A2FEA1_9EURY</name>
<organism evidence="2 3">
    <name type="scientific">Halorubrum salipaludis</name>
    <dbReference type="NCBI Taxonomy" id="2032630"/>
    <lineage>
        <taxon>Archaea</taxon>
        <taxon>Methanobacteriati</taxon>
        <taxon>Methanobacteriota</taxon>
        <taxon>Stenosarchaea group</taxon>
        <taxon>Halobacteria</taxon>
        <taxon>Halobacteriales</taxon>
        <taxon>Haloferacaceae</taxon>
        <taxon>Halorubrum</taxon>
    </lineage>
</organism>
<dbReference type="Pfam" id="PF13620">
    <property type="entry name" value="CarboxypepD_reg"/>
    <property type="match status" value="1"/>
</dbReference>
<feature type="domain" description="Archaeal Type IV pilin N-terminal" evidence="1">
    <location>
        <begin position="9"/>
        <end position="79"/>
    </location>
</feature>
<dbReference type="AlphaFoldDB" id="A0A2A2FEA1"/>
<comment type="caution">
    <text evidence="2">The sequence shown here is derived from an EMBL/GenBank/DDBJ whole genome shotgun (WGS) entry which is preliminary data.</text>
</comment>
<evidence type="ECO:0000313" key="2">
    <source>
        <dbReference type="EMBL" id="PAU82997.1"/>
    </source>
</evidence>
<dbReference type="SUPFAM" id="SSF49464">
    <property type="entry name" value="Carboxypeptidase regulatory domain-like"/>
    <property type="match status" value="1"/>
</dbReference>
<reference evidence="2 3" key="1">
    <citation type="submission" date="2017-08" db="EMBL/GenBank/DDBJ databases">
        <title>The strain WRN001 was isolated from Binhai saline alkaline soil, Tianjin, China.</title>
        <authorList>
            <person name="Liu D."/>
            <person name="Zhang G."/>
        </authorList>
    </citation>
    <scope>NUCLEOTIDE SEQUENCE [LARGE SCALE GENOMIC DNA]</scope>
    <source>
        <strain evidence="2 3">WN019</strain>
    </source>
</reference>
<keyword evidence="3" id="KW-1185">Reference proteome</keyword>
<evidence type="ECO:0000259" key="1">
    <source>
        <dbReference type="Pfam" id="PF07790"/>
    </source>
</evidence>
<dbReference type="InterPro" id="IPR008969">
    <property type="entry name" value="CarboxyPept-like_regulatory"/>
</dbReference>
<dbReference type="Gene3D" id="2.60.40.10">
    <property type="entry name" value="Immunoglobulins"/>
    <property type="match status" value="1"/>
</dbReference>
<proteinExistence type="predicted"/>
<dbReference type="InterPro" id="IPR013783">
    <property type="entry name" value="Ig-like_fold"/>
</dbReference>
<accession>A0A2A2FEA1</accession>
<dbReference type="InterPro" id="IPR012859">
    <property type="entry name" value="Pilin_N_archaeal"/>
</dbReference>
<gene>
    <name evidence="2" type="ORF">CK500_12790</name>
</gene>
<dbReference type="Pfam" id="PF07790">
    <property type="entry name" value="Pilin_N"/>
    <property type="match status" value="1"/>
</dbReference>
<protein>
    <submittedName>
        <fullName evidence="2">Type IV pilin</fullName>
    </submittedName>
</protein>
<dbReference type="Proteomes" id="UP000218083">
    <property type="component" value="Unassembled WGS sequence"/>
</dbReference>